<protein>
    <recommendedName>
        <fullName evidence="10">Phosphate transport system permease protein PstA</fullName>
    </recommendedName>
</protein>
<feature type="transmembrane region" description="Helical" evidence="10">
    <location>
        <begin position="65"/>
        <end position="86"/>
    </location>
</feature>
<proteinExistence type="inferred from homology"/>
<evidence type="ECO:0000256" key="4">
    <source>
        <dbReference type="ARBA" id="ARBA00022475"/>
    </source>
</evidence>
<dbReference type="OrthoDB" id="9807065at2"/>
<feature type="domain" description="ABC transmembrane type-1" evidence="11">
    <location>
        <begin position="61"/>
        <end position="280"/>
    </location>
</feature>
<keyword evidence="8 10" id="KW-1133">Transmembrane helix</keyword>
<evidence type="ECO:0000256" key="6">
    <source>
        <dbReference type="ARBA" id="ARBA00022856"/>
    </source>
</evidence>
<feature type="transmembrane region" description="Helical" evidence="10">
    <location>
        <begin position="181"/>
        <end position="202"/>
    </location>
</feature>
<dbReference type="EMBL" id="CP032627">
    <property type="protein sequence ID" value="AYG00747.1"/>
    <property type="molecule type" value="Genomic_DNA"/>
</dbReference>
<dbReference type="KEGG" id="lact:D7I46_06365"/>
<evidence type="ECO:0000256" key="2">
    <source>
        <dbReference type="ARBA" id="ARBA00007069"/>
    </source>
</evidence>
<reference evidence="12 13" key="1">
    <citation type="submission" date="2018-09" db="EMBL/GenBank/DDBJ databases">
        <title>Genome sequencing of strain 1JSPR-7.</title>
        <authorList>
            <person name="Heo J."/>
            <person name="Kim S.-J."/>
            <person name="Kwon S.-W."/>
        </authorList>
    </citation>
    <scope>NUCLEOTIDE SEQUENCE [LARGE SCALE GENOMIC DNA]</scope>
    <source>
        <strain evidence="12 13">1JSPR-7</strain>
    </source>
</reference>
<keyword evidence="5 10" id="KW-0812">Transmembrane</keyword>
<dbReference type="GO" id="GO:0015031">
    <property type="term" value="P:protein transport"/>
    <property type="evidence" value="ECO:0007669"/>
    <property type="project" value="UniProtKB-KW"/>
</dbReference>
<comment type="subcellular location">
    <subcellularLocation>
        <location evidence="1 10">Cell membrane</location>
        <topology evidence="1 10">Multi-pass membrane protein</topology>
    </subcellularLocation>
</comment>
<evidence type="ECO:0000256" key="1">
    <source>
        <dbReference type="ARBA" id="ARBA00004651"/>
    </source>
</evidence>
<gene>
    <name evidence="12" type="primary">pstA</name>
    <name evidence="12" type="ORF">D7I46_06365</name>
</gene>
<dbReference type="PROSITE" id="PS50928">
    <property type="entry name" value="ABC_TM1"/>
    <property type="match status" value="1"/>
</dbReference>
<dbReference type="PANTHER" id="PTHR43470">
    <property type="entry name" value="PHOSPHATE TRANSPORT SYSTEM PERMEASE PROTEIN PSTA-RELATED"/>
    <property type="match status" value="1"/>
</dbReference>
<dbReference type="GO" id="GO:0035435">
    <property type="term" value="P:phosphate ion transmembrane transport"/>
    <property type="evidence" value="ECO:0007669"/>
    <property type="project" value="InterPro"/>
</dbReference>
<dbReference type="Proteomes" id="UP000269374">
    <property type="component" value="Chromosome"/>
</dbReference>
<evidence type="ECO:0000313" key="12">
    <source>
        <dbReference type="EMBL" id="AYG00747.1"/>
    </source>
</evidence>
<dbReference type="InterPro" id="IPR005672">
    <property type="entry name" value="Phosphate_PstA"/>
</dbReference>
<dbReference type="Gene3D" id="1.10.3720.10">
    <property type="entry name" value="MetI-like"/>
    <property type="match status" value="1"/>
</dbReference>
<dbReference type="AlphaFoldDB" id="A0A387BI98"/>
<dbReference type="Pfam" id="PF00528">
    <property type="entry name" value="BPD_transp_1"/>
    <property type="match status" value="1"/>
</dbReference>
<comment type="similarity">
    <text evidence="2 10">Belongs to the binding-protein-dependent transport system permease family. CysTW subfamily.</text>
</comment>
<evidence type="ECO:0000256" key="10">
    <source>
        <dbReference type="RuleBase" id="RU363043"/>
    </source>
</evidence>
<dbReference type="CDD" id="cd06261">
    <property type="entry name" value="TM_PBP2"/>
    <property type="match status" value="1"/>
</dbReference>
<evidence type="ECO:0000256" key="3">
    <source>
        <dbReference type="ARBA" id="ARBA00022448"/>
    </source>
</evidence>
<dbReference type="GO" id="GO:0005886">
    <property type="term" value="C:plasma membrane"/>
    <property type="evidence" value="ECO:0007669"/>
    <property type="project" value="UniProtKB-SubCell"/>
</dbReference>
<keyword evidence="7" id="KW-0653">Protein transport</keyword>
<feature type="transmembrane region" description="Helical" evidence="10">
    <location>
        <begin position="129"/>
        <end position="147"/>
    </location>
</feature>
<evidence type="ECO:0000256" key="8">
    <source>
        <dbReference type="ARBA" id="ARBA00022989"/>
    </source>
</evidence>
<evidence type="ECO:0000256" key="9">
    <source>
        <dbReference type="ARBA" id="ARBA00023136"/>
    </source>
</evidence>
<keyword evidence="4 10" id="KW-1003">Cell membrane</keyword>
<dbReference type="GO" id="GO:0005315">
    <property type="term" value="F:phosphate transmembrane transporter activity"/>
    <property type="evidence" value="ECO:0007669"/>
    <property type="project" value="InterPro"/>
</dbReference>
<evidence type="ECO:0000256" key="5">
    <source>
        <dbReference type="ARBA" id="ARBA00022692"/>
    </source>
</evidence>
<dbReference type="RefSeq" id="WP_120772135.1">
    <property type="nucleotide sequence ID" value="NZ_CP032627.1"/>
</dbReference>
<keyword evidence="9 10" id="KW-0472">Membrane</keyword>
<dbReference type="InterPro" id="IPR035906">
    <property type="entry name" value="MetI-like_sf"/>
</dbReference>
<evidence type="ECO:0000259" key="11">
    <source>
        <dbReference type="PROSITE" id="PS50928"/>
    </source>
</evidence>
<dbReference type="InterPro" id="IPR000515">
    <property type="entry name" value="MetI-like"/>
</dbReference>
<feature type="transmembrane region" description="Helical" evidence="10">
    <location>
        <begin position="98"/>
        <end position="123"/>
    </location>
</feature>
<sequence length="295" mass="31496">MNAKRSDKIATGVLYVLSGIIVLILAFLLIYILAKGLPHISWEFITTASNPLTGGGIAVQLFNSIYLLLVTLIISVPLSLGAGIYLSEYANQKHWLTGVVRSAIEVLSSLPSIVVGLFGMLIFVLQFGLGFSVLSGALALTVFNLPLMTRNVEESLRAIPTTQREGGLALGMSRWETAIQVILPAAVPGIITGVILSSGRVFGEAAALIYTAGQTNLPINWTNWNPMSITSPLSLFRPAETLAVHIWALNTEGTIATAQQISAGASAVLIIFVLLFNLGARFLGNRIHKKLTSSN</sequence>
<keyword evidence="3" id="KW-0813">Transport</keyword>
<dbReference type="PANTHER" id="PTHR43470:SF4">
    <property type="entry name" value="ABC TRANSPORTER PERMEASE PROTEIN YQGI-RELATED"/>
    <property type="match status" value="1"/>
</dbReference>
<name>A0A387BI98_9LACT</name>
<dbReference type="SUPFAM" id="SSF161098">
    <property type="entry name" value="MetI-like"/>
    <property type="match status" value="1"/>
</dbReference>
<keyword evidence="6" id="KW-0571">Peptide transport</keyword>
<accession>A0A387BI98</accession>
<dbReference type="NCBIfam" id="TIGR00974">
    <property type="entry name" value="3a0107s02c"/>
    <property type="match status" value="1"/>
</dbReference>
<organism evidence="12 13">
    <name type="scientific">Lactococcus allomyrinae</name>
    <dbReference type="NCBI Taxonomy" id="2419773"/>
    <lineage>
        <taxon>Bacteria</taxon>
        <taxon>Bacillati</taxon>
        <taxon>Bacillota</taxon>
        <taxon>Bacilli</taxon>
        <taxon>Lactobacillales</taxon>
        <taxon>Streptococcaceae</taxon>
        <taxon>Lactococcus</taxon>
    </lineage>
</organism>
<evidence type="ECO:0000256" key="7">
    <source>
        <dbReference type="ARBA" id="ARBA00022927"/>
    </source>
</evidence>
<feature type="transmembrane region" description="Helical" evidence="10">
    <location>
        <begin position="12"/>
        <end position="34"/>
    </location>
</feature>
<keyword evidence="13" id="KW-1185">Reference proteome</keyword>
<feature type="transmembrane region" description="Helical" evidence="10">
    <location>
        <begin position="261"/>
        <end position="280"/>
    </location>
</feature>
<dbReference type="GO" id="GO:0015833">
    <property type="term" value="P:peptide transport"/>
    <property type="evidence" value="ECO:0007669"/>
    <property type="project" value="UniProtKB-KW"/>
</dbReference>
<evidence type="ECO:0000313" key="13">
    <source>
        <dbReference type="Proteomes" id="UP000269374"/>
    </source>
</evidence>